<feature type="transmembrane region" description="Helical" evidence="1">
    <location>
        <begin position="90"/>
        <end position="116"/>
    </location>
</feature>
<feature type="transmembrane region" description="Helical" evidence="1">
    <location>
        <begin position="15"/>
        <end position="36"/>
    </location>
</feature>
<gene>
    <name evidence="2" type="ORF">LFUMFP_220032</name>
</gene>
<reference evidence="2" key="1">
    <citation type="submission" date="2018-01" db="EMBL/GenBank/DDBJ databases">
        <authorList>
            <person name="Chaillou S."/>
        </authorList>
    </citation>
    <scope>NUCLEOTIDE SEQUENCE [LARGE SCALE GENOMIC DNA]</scope>
    <source>
        <strain evidence="2">MFPC41A2801</strain>
    </source>
</reference>
<feature type="transmembrane region" description="Helical" evidence="1">
    <location>
        <begin position="57"/>
        <end position="78"/>
    </location>
</feature>
<evidence type="ECO:0000256" key="1">
    <source>
        <dbReference type="SAM" id="Phobius"/>
    </source>
</evidence>
<dbReference type="EMBL" id="OGVC01000015">
    <property type="protein sequence ID" value="SPC38271.1"/>
    <property type="molecule type" value="Genomic_DNA"/>
</dbReference>
<evidence type="ECO:0000313" key="2">
    <source>
        <dbReference type="EMBL" id="SPC38271.1"/>
    </source>
</evidence>
<accession>A0A2N9DV21</accession>
<organism evidence="2 3">
    <name type="scientific">Latilactobacillus fuchuensis</name>
    <dbReference type="NCBI Taxonomy" id="164393"/>
    <lineage>
        <taxon>Bacteria</taxon>
        <taxon>Bacillati</taxon>
        <taxon>Bacillota</taxon>
        <taxon>Bacilli</taxon>
        <taxon>Lactobacillales</taxon>
        <taxon>Lactobacillaceae</taxon>
        <taxon>Latilactobacillus</taxon>
    </lineage>
</organism>
<dbReference type="Proteomes" id="UP000238739">
    <property type="component" value="Unassembled WGS sequence"/>
</dbReference>
<feature type="transmembrane region" description="Helical" evidence="1">
    <location>
        <begin position="174"/>
        <end position="194"/>
    </location>
</feature>
<comment type="caution">
    <text evidence="2">The sequence shown here is derived from an EMBL/GenBank/DDBJ whole genome shotgun (WGS) entry which is preliminary data.</text>
</comment>
<dbReference type="AlphaFoldDB" id="A0A2N9DV21"/>
<keyword evidence="1" id="KW-1133">Transmembrane helix</keyword>
<sequence>MTVINWLMGTPQQSVLWIVLKMILCIGIYLVTVILSSLKNVNRDSLNKNNSKLGTSLGWLFLTVVGWLGSTIIFAVNLNNLMSSEYQSDLFGAVFFITLIISGFCWTITAWSFLLTNIKKSEKPAVDKRELYLNNNLTLNAGITGLMVGIVGCMMLMIMLFNQLTPPATKQVEIHPIRIIVLILIFIVPIYLLIKIPKWFRRYVEKFI</sequence>
<protein>
    <submittedName>
        <fullName evidence="2">Uncharacterized protein</fullName>
    </submittedName>
</protein>
<evidence type="ECO:0000313" key="3">
    <source>
        <dbReference type="Proteomes" id="UP000238739"/>
    </source>
</evidence>
<keyword evidence="3" id="KW-1185">Reference proteome</keyword>
<name>A0A2N9DV21_9LACO</name>
<proteinExistence type="predicted"/>
<feature type="transmembrane region" description="Helical" evidence="1">
    <location>
        <begin position="137"/>
        <end position="162"/>
    </location>
</feature>
<keyword evidence="1" id="KW-0812">Transmembrane</keyword>
<keyword evidence="1" id="KW-0472">Membrane</keyword>